<proteinExistence type="predicted"/>
<dbReference type="InterPro" id="IPR024455">
    <property type="entry name" value="Phage_capsid"/>
</dbReference>
<sequence length="423" mass="46145">MNLKEQLAALQKELLGMQAKAKSESREFTDEELTEIEAKGAEITALKTRIERIEASEKALKDLVEFGKSDDSAEDNPADFKDVPLGERFMKSAPYQEFVKAHPSGVGQGTPINIGTVRIGTMKDFFVNRKALTSPQAHVQDIRVPMVDLVDRPALSLLDLISRGQTGGNFEYVQVVGVTRNAAIVPEATDGDDDDALKPVSELSTALADAKVFTYADGYDVTNQLLSDAPAFATYMDQELRYSLDAVIEDILLNGTGTNGQPKGLLNTTGVLETEYTETGAMGLVKASRRSITKVTRQQGGTVQAILVSPEDDEEIDLMQDDNGRFYGAGPFNSGPSTLWGRPRVVSEQLESGQFILGDFRQIALLDREGLSVQAFNQHKDYAQRNMTYVRAELRAAQVIWKPSRLVIGTKGTVEGGTGEGDD</sequence>
<feature type="domain" description="Phage capsid-like C-terminal" evidence="2">
    <location>
        <begin position="156"/>
        <end position="409"/>
    </location>
</feature>
<evidence type="ECO:0000259" key="2">
    <source>
        <dbReference type="Pfam" id="PF05065"/>
    </source>
</evidence>
<dbReference type="Gene3D" id="3.30.2320.10">
    <property type="entry name" value="hypothetical protein PF0899 domain"/>
    <property type="match status" value="1"/>
</dbReference>
<name>A0ABP7NJH5_9MICO</name>
<evidence type="ECO:0000256" key="1">
    <source>
        <dbReference type="ARBA" id="ARBA00004328"/>
    </source>
</evidence>
<evidence type="ECO:0000313" key="4">
    <source>
        <dbReference type="Proteomes" id="UP001501591"/>
    </source>
</evidence>
<keyword evidence="4" id="KW-1185">Reference proteome</keyword>
<comment type="caution">
    <text evidence="3">The sequence shown here is derived from an EMBL/GenBank/DDBJ whole genome shotgun (WGS) entry which is preliminary data.</text>
</comment>
<dbReference type="SUPFAM" id="SSF56563">
    <property type="entry name" value="Major capsid protein gp5"/>
    <property type="match status" value="1"/>
</dbReference>
<comment type="subcellular location">
    <subcellularLocation>
        <location evidence="1">Virion</location>
    </subcellularLocation>
</comment>
<dbReference type="NCBIfam" id="TIGR01554">
    <property type="entry name" value="major_cap_HK97"/>
    <property type="match status" value="1"/>
</dbReference>
<dbReference type="EMBL" id="BAABCP010000002">
    <property type="protein sequence ID" value="GAA3947905.1"/>
    <property type="molecule type" value="Genomic_DNA"/>
</dbReference>
<gene>
    <name evidence="3" type="ORF">GCM10022383_27110</name>
</gene>
<accession>A0ABP7NJH5</accession>
<evidence type="ECO:0000313" key="3">
    <source>
        <dbReference type="EMBL" id="GAA3947905.1"/>
    </source>
</evidence>
<dbReference type="Gene3D" id="3.30.2400.10">
    <property type="entry name" value="Major capsid protein gp5"/>
    <property type="match status" value="1"/>
</dbReference>
<dbReference type="Proteomes" id="UP001501591">
    <property type="component" value="Unassembled WGS sequence"/>
</dbReference>
<protein>
    <submittedName>
        <fullName evidence="3">Phage major capsid protein</fullName>
    </submittedName>
</protein>
<dbReference type="InterPro" id="IPR054612">
    <property type="entry name" value="Phage_capsid-like_C"/>
</dbReference>
<dbReference type="RefSeq" id="WP_344820240.1">
    <property type="nucleotide sequence ID" value="NZ_BAABCP010000002.1"/>
</dbReference>
<dbReference type="Pfam" id="PF05065">
    <property type="entry name" value="Phage_capsid"/>
    <property type="match status" value="1"/>
</dbReference>
<reference evidence="4" key="1">
    <citation type="journal article" date="2019" name="Int. J. Syst. Evol. Microbiol.">
        <title>The Global Catalogue of Microorganisms (GCM) 10K type strain sequencing project: providing services to taxonomists for standard genome sequencing and annotation.</title>
        <authorList>
            <consortium name="The Broad Institute Genomics Platform"/>
            <consortium name="The Broad Institute Genome Sequencing Center for Infectious Disease"/>
            <person name="Wu L."/>
            <person name="Ma J."/>
        </authorList>
    </citation>
    <scope>NUCLEOTIDE SEQUENCE [LARGE SCALE GENOMIC DNA]</scope>
    <source>
        <strain evidence="4">JCM 17024</strain>
    </source>
</reference>
<organism evidence="3 4">
    <name type="scientific">Microbacterium soli</name>
    <dbReference type="NCBI Taxonomy" id="446075"/>
    <lineage>
        <taxon>Bacteria</taxon>
        <taxon>Bacillati</taxon>
        <taxon>Actinomycetota</taxon>
        <taxon>Actinomycetes</taxon>
        <taxon>Micrococcales</taxon>
        <taxon>Microbacteriaceae</taxon>
        <taxon>Microbacterium</taxon>
    </lineage>
</organism>